<sequence>MDIRFSHDGPAFPAELVDDFINGEVVFLCGAGVSAPQLPLFGELLNLVHTEIGTEPTDGETEAAVQGRFEEAFGSLERRLANPALMFKAVSKLLKSAAPNLSNHKVLLRLARNLNNEVCLITTNFDTFFERALDELDGAGSAALASHAPQSLPSPGGSNFSGVMHIHGRVSDEALGLVNTPLVLTSATYGDAYMRSGWASRFLFDLLRCKTLVLIGYSAGDAPVRYFLNVLEADRQRFSDIKSVYAFDGVDSHHAQADKRWSGVAVTPLAFRKNSRPNYGALWEDLAKLASLVESPKAMRRQRATELLSGSFESADDGAKSTIKWLFSGKNDLLDVVVKSLSDSQWLDFLFAERLVSTNDLSWVLASWCASDWTDLKRISAAVTWHKRLGAGLGLALQRQLLSPPLAIEPFRQAWEAIAKACLTKSDELVESALLHQRLRSTRIKDADLQLAIGQIRPVLTIRDRSIRDLTQKENSQALIRVADLISCEMRTQDGAHSERLRTALSNLTKYAERIVSLGTVALRSVLEEAREMELIYENWDSLDIGVPSVDDHRQNEFHYGVVGLVVLLSTMLPEVGNRNAAEAKLYAETWRKLPGRVGARLWLSALRNTTIYPTDACESAIRALSSDEFWEMKREVVLLLASRSNEMPASVISMVCRRILKEGPTLYPDATKPGRRDWRPIARDREMWIRLKAIERAGVLPKFARDAVQKLDSKAHIAKSDYEESDLFNVYTSGVTYVSGDASVFVNVPPQDKLTKALEQQSAWDPNVQRNWSAYCTSDPIGAFSSLSSSKAFSKNLALWADLIGALSWAPQNETTTSAEIRISVARRTFAYLKQAPASIHRNLANRLADLWPNVPDLTWWDQIWDALQHHDKDESLQLEEGDRFYDRVINRAPGRHAQHLLEQIDRAGANKDTALLGELRKRLETLLLANSNAGWLARGILARHASFVLHIHYAIVRRLFLPWLMADDTQGRLLRATMLEVGSLSPQATRTFKKALLLAISESRATGHSSDFVAANLLRPVLSHAMQSSTSLGITSNEVRQTLRLASPTIRSGAANFLRQAINEVEMEPESAWRTLIKPIFEQIWPQEKAFRHADYTADLAATCVFARAEFPDALLTMKPYLLPIQDDFVNLQFIIDSKVPENFPNETLELLWLMHGPGSPSQSVDIADVLDRIKAANKLTQYHRRFQWLEQRAVRY</sequence>
<comment type="caution">
    <text evidence="1">The sequence shown here is derived from an EMBL/GenBank/DDBJ whole genome shotgun (WGS) entry which is preliminary data.</text>
</comment>
<dbReference type="Proteomes" id="UP000541535">
    <property type="component" value="Unassembled WGS sequence"/>
</dbReference>
<keyword evidence="2" id="KW-1185">Reference proteome</keyword>
<evidence type="ECO:0000313" key="1">
    <source>
        <dbReference type="EMBL" id="MBB3122459.1"/>
    </source>
</evidence>
<evidence type="ECO:0008006" key="3">
    <source>
        <dbReference type="Google" id="ProtNLM"/>
    </source>
</evidence>
<protein>
    <recommendedName>
        <fullName evidence="3">SIR2-like domain-containing protein</fullName>
    </recommendedName>
</protein>
<evidence type="ECO:0000313" key="2">
    <source>
        <dbReference type="Proteomes" id="UP000541535"/>
    </source>
</evidence>
<proteinExistence type="predicted"/>
<gene>
    <name evidence="1" type="ORF">FHS03_005560</name>
</gene>
<accession>A0A7W5BG19</accession>
<dbReference type="InterPro" id="IPR029035">
    <property type="entry name" value="DHS-like_NAD/FAD-binding_dom"/>
</dbReference>
<dbReference type="Pfam" id="PF13289">
    <property type="entry name" value="SIR2_2"/>
    <property type="match status" value="1"/>
</dbReference>
<dbReference type="SUPFAM" id="SSF52467">
    <property type="entry name" value="DHS-like NAD/FAD-binding domain"/>
    <property type="match status" value="1"/>
</dbReference>
<organism evidence="1 2">
    <name type="scientific">Pseudoduganella violacea</name>
    <dbReference type="NCBI Taxonomy" id="1715466"/>
    <lineage>
        <taxon>Bacteria</taxon>
        <taxon>Pseudomonadati</taxon>
        <taxon>Pseudomonadota</taxon>
        <taxon>Betaproteobacteria</taxon>
        <taxon>Burkholderiales</taxon>
        <taxon>Oxalobacteraceae</taxon>
        <taxon>Telluria group</taxon>
        <taxon>Pseudoduganella</taxon>
    </lineage>
</organism>
<reference evidence="1 2" key="1">
    <citation type="submission" date="2020-08" db="EMBL/GenBank/DDBJ databases">
        <title>Genomic Encyclopedia of Type Strains, Phase III (KMG-III): the genomes of soil and plant-associated and newly described type strains.</title>
        <authorList>
            <person name="Whitman W."/>
        </authorList>
    </citation>
    <scope>NUCLEOTIDE SEQUENCE [LARGE SCALE GENOMIC DNA]</scope>
    <source>
        <strain evidence="1 2">CECT 8897</strain>
    </source>
</reference>
<dbReference type="Gene3D" id="3.40.50.1220">
    <property type="entry name" value="TPP-binding domain"/>
    <property type="match status" value="1"/>
</dbReference>
<dbReference type="AlphaFoldDB" id="A0A7W5BG19"/>
<name>A0A7W5BG19_9BURK</name>
<dbReference type="RefSeq" id="WP_183444116.1">
    <property type="nucleotide sequence ID" value="NZ_JACHXD010000034.1"/>
</dbReference>
<dbReference type="EMBL" id="JACHXD010000034">
    <property type="protein sequence ID" value="MBB3122459.1"/>
    <property type="molecule type" value="Genomic_DNA"/>
</dbReference>